<feature type="compositionally biased region" description="Polar residues" evidence="1">
    <location>
        <begin position="249"/>
        <end position="274"/>
    </location>
</feature>
<proteinExistence type="predicted"/>
<dbReference type="AlphaFoldDB" id="A0A448WXJ5"/>
<reference evidence="2" key="1">
    <citation type="submission" date="2018-11" db="EMBL/GenBank/DDBJ databases">
        <authorList>
            <consortium name="Pathogen Informatics"/>
        </authorList>
    </citation>
    <scope>NUCLEOTIDE SEQUENCE</scope>
</reference>
<protein>
    <submittedName>
        <fullName evidence="2">Uncharacterized protein</fullName>
    </submittedName>
</protein>
<keyword evidence="3" id="KW-1185">Reference proteome</keyword>
<sequence>MSIYALPGIRKPSESPHRRLPSGKRNLLHAGMSKSLAMQQQQQYLLPASPLNPAPPKPTMQPGPVMTQYASSDQCHSESADQHIYDTTTPSSNIVNNATGASTSTSGYVAVSLSSETSYGSTSAGKPNTEVTVINESYLQAGKPVRQTRQHVKVRVSEMAVTKPRQQVSAPIPLGTNNQPLSEPELGFSPISPLDLHYDAQELSLELKAHGLSTQPVPGSPSSLQVEAGPSPRPPPSLRSQEDIASIITPASQTACPTGTVDASSSTRTSSPGAMATIQPSIMSLSGAANKTVGGFQAGALGFRPSDTSSLLLDPTSLLYTPFTPAFPATTAAATMAALFPGGQEFLVYPPPPLPAPPSAAPAPISGLSGASHPGYSISGPFGAIYWPGLEAFNPFSAHSASVPFAPSF</sequence>
<evidence type="ECO:0000313" key="2">
    <source>
        <dbReference type="EMBL" id="VEL22731.1"/>
    </source>
</evidence>
<dbReference type="Proteomes" id="UP000784294">
    <property type="component" value="Unassembled WGS sequence"/>
</dbReference>
<comment type="caution">
    <text evidence="2">The sequence shown here is derived from an EMBL/GenBank/DDBJ whole genome shotgun (WGS) entry which is preliminary data.</text>
</comment>
<name>A0A448WXJ5_9PLAT</name>
<feature type="compositionally biased region" description="Pro residues" evidence="1">
    <location>
        <begin position="50"/>
        <end position="61"/>
    </location>
</feature>
<evidence type="ECO:0000313" key="3">
    <source>
        <dbReference type="Proteomes" id="UP000784294"/>
    </source>
</evidence>
<accession>A0A448WXJ5</accession>
<gene>
    <name evidence="2" type="ORF">PXEA_LOCUS16171</name>
</gene>
<feature type="region of interest" description="Disordered" evidence="1">
    <location>
        <begin position="212"/>
        <end position="274"/>
    </location>
</feature>
<feature type="compositionally biased region" description="Polar residues" evidence="1">
    <location>
        <begin position="212"/>
        <end position="225"/>
    </location>
</feature>
<dbReference type="EMBL" id="CAAALY010058111">
    <property type="protein sequence ID" value="VEL22731.1"/>
    <property type="molecule type" value="Genomic_DNA"/>
</dbReference>
<feature type="region of interest" description="Disordered" evidence="1">
    <location>
        <begin position="1"/>
        <end position="79"/>
    </location>
</feature>
<organism evidence="2 3">
    <name type="scientific">Protopolystoma xenopodis</name>
    <dbReference type="NCBI Taxonomy" id="117903"/>
    <lineage>
        <taxon>Eukaryota</taxon>
        <taxon>Metazoa</taxon>
        <taxon>Spiralia</taxon>
        <taxon>Lophotrochozoa</taxon>
        <taxon>Platyhelminthes</taxon>
        <taxon>Monogenea</taxon>
        <taxon>Polyopisthocotylea</taxon>
        <taxon>Polystomatidea</taxon>
        <taxon>Polystomatidae</taxon>
        <taxon>Protopolystoma</taxon>
    </lineage>
</organism>
<evidence type="ECO:0000256" key="1">
    <source>
        <dbReference type="SAM" id="MobiDB-lite"/>
    </source>
</evidence>
<feature type="non-terminal residue" evidence="2">
    <location>
        <position position="409"/>
    </location>
</feature>